<protein>
    <submittedName>
        <fullName evidence="1">Uncharacterized protein</fullName>
    </submittedName>
</protein>
<proteinExistence type="predicted"/>
<dbReference type="AlphaFoldDB" id="A0A0C3NGV0"/>
<dbReference type="HOGENOM" id="CLU_866302_0_0_1"/>
<name>A0A0C3NGV0_PHLG1</name>
<keyword evidence="2" id="KW-1185">Reference proteome</keyword>
<dbReference type="Proteomes" id="UP000053257">
    <property type="component" value="Unassembled WGS sequence"/>
</dbReference>
<dbReference type="EMBL" id="KN840590">
    <property type="protein sequence ID" value="KIP04004.1"/>
    <property type="molecule type" value="Genomic_DNA"/>
</dbReference>
<organism evidence="1 2">
    <name type="scientific">Phlebiopsis gigantea (strain 11061_1 CR5-6)</name>
    <name type="common">White-rot fungus</name>
    <name type="synonym">Peniophora gigantea</name>
    <dbReference type="NCBI Taxonomy" id="745531"/>
    <lineage>
        <taxon>Eukaryota</taxon>
        <taxon>Fungi</taxon>
        <taxon>Dikarya</taxon>
        <taxon>Basidiomycota</taxon>
        <taxon>Agaricomycotina</taxon>
        <taxon>Agaricomycetes</taxon>
        <taxon>Polyporales</taxon>
        <taxon>Phanerochaetaceae</taxon>
        <taxon>Phlebiopsis</taxon>
    </lineage>
</organism>
<sequence length="321" mass="35519">MTGEAGSAAGGMWGKRAARDTPRNYELLEFRRMNKGDKSLSEAHPMLRDMIKCSEAPVVRPELVDELTRKNDFIAHPSLSKSTPVLLAVCSTMTSSYDAPAAPERCSACNTSLRILPTIGTQDWHNAVLSSGSVSSQPVCDVPADEFVRLPDDTVHTITDLELAIARDPALLAQMRDIRFTGLSSLCTLRYTLLWPDDPDKDAVLAVWSTLLPIIKSTPIHAPLRSVVIENPFPISILRSGWSQAFRCAALKNTLYHVDKRLVEIVDHGVLQSITINPQRTMGNIPLLQSQIFLDTEKARIRALFQALAAYDMLHFDITTN</sequence>
<reference evidence="1 2" key="1">
    <citation type="journal article" date="2014" name="PLoS Genet.">
        <title>Analysis of the Phlebiopsis gigantea genome, transcriptome and secretome provides insight into its pioneer colonization strategies of wood.</title>
        <authorList>
            <person name="Hori C."/>
            <person name="Ishida T."/>
            <person name="Igarashi K."/>
            <person name="Samejima M."/>
            <person name="Suzuki H."/>
            <person name="Master E."/>
            <person name="Ferreira P."/>
            <person name="Ruiz-Duenas F.J."/>
            <person name="Held B."/>
            <person name="Canessa P."/>
            <person name="Larrondo L.F."/>
            <person name="Schmoll M."/>
            <person name="Druzhinina I.S."/>
            <person name="Kubicek C.P."/>
            <person name="Gaskell J.A."/>
            <person name="Kersten P."/>
            <person name="St John F."/>
            <person name="Glasner J."/>
            <person name="Sabat G."/>
            <person name="Splinter BonDurant S."/>
            <person name="Syed K."/>
            <person name="Yadav J."/>
            <person name="Mgbeahuruike A.C."/>
            <person name="Kovalchuk A."/>
            <person name="Asiegbu F.O."/>
            <person name="Lackner G."/>
            <person name="Hoffmeister D."/>
            <person name="Rencoret J."/>
            <person name="Gutierrez A."/>
            <person name="Sun H."/>
            <person name="Lindquist E."/>
            <person name="Barry K."/>
            <person name="Riley R."/>
            <person name="Grigoriev I.V."/>
            <person name="Henrissat B."/>
            <person name="Kues U."/>
            <person name="Berka R.M."/>
            <person name="Martinez A.T."/>
            <person name="Covert S.F."/>
            <person name="Blanchette R.A."/>
            <person name="Cullen D."/>
        </authorList>
    </citation>
    <scope>NUCLEOTIDE SEQUENCE [LARGE SCALE GENOMIC DNA]</scope>
    <source>
        <strain evidence="1 2">11061_1 CR5-6</strain>
    </source>
</reference>
<gene>
    <name evidence="1" type="ORF">PHLGIDRAFT_15479</name>
</gene>
<accession>A0A0C3NGV0</accession>
<evidence type="ECO:0000313" key="1">
    <source>
        <dbReference type="EMBL" id="KIP04004.1"/>
    </source>
</evidence>
<evidence type="ECO:0000313" key="2">
    <source>
        <dbReference type="Proteomes" id="UP000053257"/>
    </source>
</evidence>